<gene>
    <name evidence="2" type="ORF">OS493_022021</name>
</gene>
<evidence type="ECO:0000256" key="1">
    <source>
        <dbReference type="SAM" id="MobiDB-lite"/>
    </source>
</evidence>
<organism evidence="2 3">
    <name type="scientific">Desmophyllum pertusum</name>
    <dbReference type="NCBI Taxonomy" id="174260"/>
    <lineage>
        <taxon>Eukaryota</taxon>
        <taxon>Metazoa</taxon>
        <taxon>Cnidaria</taxon>
        <taxon>Anthozoa</taxon>
        <taxon>Hexacorallia</taxon>
        <taxon>Scleractinia</taxon>
        <taxon>Caryophylliina</taxon>
        <taxon>Caryophylliidae</taxon>
        <taxon>Desmophyllum</taxon>
    </lineage>
</organism>
<dbReference type="EMBL" id="MU826840">
    <property type="protein sequence ID" value="KAJ7371923.1"/>
    <property type="molecule type" value="Genomic_DNA"/>
</dbReference>
<proteinExistence type="predicted"/>
<name>A0A9X0CRU9_9CNID</name>
<feature type="region of interest" description="Disordered" evidence="1">
    <location>
        <begin position="66"/>
        <end position="104"/>
    </location>
</feature>
<dbReference type="AlphaFoldDB" id="A0A9X0CRU9"/>
<accession>A0A9X0CRU9</accession>
<evidence type="ECO:0000313" key="3">
    <source>
        <dbReference type="Proteomes" id="UP001163046"/>
    </source>
</evidence>
<sequence length="104" mass="11366">MSESMGTKDSPRRQKRGAEKKGERGKTATGGSKKGVHAKLSKECHSNNPAVPAGDRVRVMCRAFKKSNSEHDSNQIADQKYTVEPPLRGHPWDKEKSPLNGGVP</sequence>
<keyword evidence="3" id="KW-1185">Reference proteome</keyword>
<feature type="region of interest" description="Disordered" evidence="1">
    <location>
        <begin position="1"/>
        <end position="54"/>
    </location>
</feature>
<feature type="compositionally biased region" description="Basic and acidic residues" evidence="1">
    <location>
        <begin position="9"/>
        <end position="26"/>
    </location>
</feature>
<dbReference type="Proteomes" id="UP001163046">
    <property type="component" value="Unassembled WGS sequence"/>
</dbReference>
<evidence type="ECO:0000313" key="2">
    <source>
        <dbReference type="EMBL" id="KAJ7371923.1"/>
    </source>
</evidence>
<comment type="caution">
    <text evidence="2">The sequence shown here is derived from an EMBL/GenBank/DDBJ whole genome shotgun (WGS) entry which is preliminary data.</text>
</comment>
<protein>
    <submittedName>
        <fullName evidence="2">Uncharacterized protein</fullName>
    </submittedName>
</protein>
<reference evidence="2" key="1">
    <citation type="submission" date="2023-01" db="EMBL/GenBank/DDBJ databases">
        <title>Genome assembly of the deep-sea coral Lophelia pertusa.</title>
        <authorList>
            <person name="Herrera S."/>
            <person name="Cordes E."/>
        </authorList>
    </citation>
    <scope>NUCLEOTIDE SEQUENCE</scope>
    <source>
        <strain evidence="2">USNM1676648</strain>
        <tissue evidence="2">Polyp</tissue>
    </source>
</reference>